<feature type="transmembrane region" description="Helical" evidence="1">
    <location>
        <begin position="15"/>
        <end position="37"/>
    </location>
</feature>
<reference evidence="3" key="1">
    <citation type="submission" date="2017-06" db="EMBL/GenBank/DDBJ databases">
        <authorList>
            <person name="Varghese N."/>
            <person name="Submissions S."/>
        </authorList>
    </citation>
    <scope>NUCLEOTIDE SEQUENCE [LARGE SCALE GENOMIC DNA]</scope>
    <source>
        <strain evidence="3">DSM 27993</strain>
    </source>
</reference>
<protein>
    <submittedName>
        <fullName evidence="2">Uncharacterized protein</fullName>
    </submittedName>
</protein>
<sequence>MLKRCPKYEIIQLNLFLFFNLIHYFNDFTLIPIFIVIDNIKILKEIIIAIFTKIKYPTQ</sequence>
<accession>A0A238V9E5</accession>
<dbReference type="EMBL" id="FZNX01000001">
    <property type="protein sequence ID" value="SNR30838.1"/>
    <property type="molecule type" value="Genomic_DNA"/>
</dbReference>
<name>A0A238V9E5_9FLAO</name>
<keyword evidence="1" id="KW-0472">Membrane</keyword>
<dbReference type="Proteomes" id="UP000198412">
    <property type="component" value="Unassembled WGS sequence"/>
</dbReference>
<evidence type="ECO:0000313" key="2">
    <source>
        <dbReference type="EMBL" id="SNR30838.1"/>
    </source>
</evidence>
<keyword evidence="1" id="KW-1133">Transmembrane helix</keyword>
<keyword evidence="1" id="KW-0812">Transmembrane</keyword>
<dbReference type="AlphaFoldDB" id="A0A238V9E5"/>
<evidence type="ECO:0000313" key="3">
    <source>
        <dbReference type="Proteomes" id="UP000198412"/>
    </source>
</evidence>
<gene>
    <name evidence="2" type="ORF">SAMN04488111_0128</name>
</gene>
<proteinExistence type="predicted"/>
<evidence type="ECO:0000256" key="1">
    <source>
        <dbReference type="SAM" id="Phobius"/>
    </source>
</evidence>
<organism evidence="2 3">
    <name type="scientific">Lutibacter flavus</name>
    <dbReference type="NCBI Taxonomy" id="691689"/>
    <lineage>
        <taxon>Bacteria</taxon>
        <taxon>Pseudomonadati</taxon>
        <taxon>Bacteroidota</taxon>
        <taxon>Flavobacteriia</taxon>
        <taxon>Flavobacteriales</taxon>
        <taxon>Flavobacteriaceae</taxon>
        <taxon>Lutibacter</taxon>
    </lineage>
</organism>
<keyword evidence="3" id="KW-1185">Reference proteome</keyword>